<sequence length="139" mass="15689">MFQKKLYLFIGWLLMLGGVISVQPVAVAAEYTIKKMTSQVTSALEGRRNRYESLKALKEQRKIGENNRGYVKAFVDEDQVQMLVSAENSDRKVIYETIALQNNINDAIATIETVFAKTQRDKASPGEKIQLEDGGWTTK</sequence>
<evidence type="ECO:0008006" key="2">
    <source>
        <dbReference type="Google" id="ProtNLM"/>
    </source>
</evidence>
<dbReference type="EMBL" id="UOGJ01000111">
    <property type="protein sequence ID" value="VAX36859.1"/>
    <property type="molecule type" value="Genomic_DNA"/>
</dbReference>
<name>A0A3B1D3W7_9ZZZZ</name>
<accession>A0A3B1D3W7</accession>
<dbReference type="Pfam" id="PF07027">
    <property type="entry name" value="DUF1318"/>
    <property type="match status" value="1"/>
</dbReference>
<evidence type="ECO:0000313" key="1">
    <source>
        <dbReference type="EMBL" id="VAX36859.1"/>
    </source>
</evidence>
<dbReference type="AlphaFoldDB" id="A0A3B1D3W7"/>
<protein>
    <recommendedName>
        <fullName evidence="2">DUF1318 domain-containing protein</fullName>
    </recommendedName>
</protein>
<proteinExistence type="predicted"/>
<organism evidence="1">
    <name type="scientific">hydrothermal vent metagenome</name>
    <dbReference type="NCBI Taxonomy" id="652676"/>
    <lineage>
        <taxon>unclassified sequences</taxon>
        <taxon>metagenomes</taxon>
        <taxon>ecological metagenomes</taxon>
    </lineage>
</organism>
<reference evidence="1" key="1">
    <citation type="submission" date="2018-06" db="EMBL/GenBank/DDBJ databases">
        <authorList>
            <person name="Zhirakovskaya E."/>
        </authorList>
    </citation>
    <scope>NUCLEOTIDE SEQUENCE</scope>
</reference>
<dbReference type="InterPro" id="IPR008309">
    <property type="entry name" value="YdbL"/>
</dbReference>
<gene>
    <name evidence="1" type="ORF">MNBD_UNCLBAC01-1982</name>
</gene>